<comment type="subcellular location">
    <subcellularLocation>
        <location evidence="1">Membrane</location>
        <topology evidence="1">Multi-pass membrane protein</topology>
    </subcellularLocation>
</comment>
<evidence type="ECO:0000256" key="4">
    <source>
        <dbReference type="ARBA" id="ARBA00022692"/>
    </source>
</evidence>
<protein>
    <submittedName>
        <fullName evidence="9 10">Synaptic vesicle protein, putative</fullName>
    </submittedName>
</protein>
<name>B7QLD9_IXOSC</name>
<feature type="transmembrane region" description="Helical" evidence="7">
    <location>
        <begin position="398"/>
        <end position="415"/>
    </location>
</feature>
<keyword evidence="11" id="KW-1185">Reference proteome</keyword>
<dbReference type="FunCoup" id="B7QLD9">
    <property type="interactions" value="297"/>
</dbReference>
<accession>B7QLD9</accession>
<dbReference type="EnsemblMetazoa" id="ISCW014035-RA">
    <property type="protein sequence ID" value="ISCW014035-PA"/>
    <property type="gene ID" value="ISCW014035"/>
</dbReference>
<dbReference type="Pfam" id="PF00083">
    <property type="entry name" value="Sugar_tr"/>
    <property type="match status" value="1"/>
</dbReference>
<gene>
    <name evidence="9" type="ORF">IscW_ISCW014035</name>
</gene>
<proteinExistence type="inferred from homology"/>
<keyword evidence="4 7" id="KW-0812">Transmembrane</keyword>
<evidence type="ECO:0000256" key="6">
    <source>
        <dbReference type="ARBA" id="ARBA00023136"/>
    </source>
</evidence>
<dbReference type="Gene3D" id="2.160.20.80">
    <property type="entry name" value="E3 ubiquitin-protein ligase SopA"/>
    <property type="match status" value="1"/>
</dbReference>
<dbReference type="InterPro" id="IPR011701">
    <property type="entry name" value="MFS"/>
</dbReference>
<dbReference type="VEuPathDB" id="VectorBase:ISCW014035"/>
<evidence type="ECO:0000259" key="8">
    <source>
        <dbReference type="Pfam" id="PF23894"/>
    </source>
</evidence>
<dbReference type="HOGENOM" id="CLU_001265_46_15_1"/>
<feature type="transmembrane region" description="Helical" evidence="7">
    <location>
        <begin position="369"/>
        <end position="392"/>
    </location>
</feature>
<keyword evidence="3" id="KW-0813">Transport</keyword>
<feature type="domain" description="SV2A/B/C luminal" evidence="8">
    <location>
        <begin position="173"/>
        <end position="259"/>
    </location>
</feature>
<dbReference type="AlphaFoldDB" id="B7QLD9"/>
<dbReference type="STRING" id="6945.B7QLD9"/>
<dbReference type="Pfam" id="PF07690">
    <property type="entry name" value="MFS_1"/>
    <property type="match status" value="1"/>
</dbReference>
<dbReference type="Pfam" id="PF23894">
    <property type="entry name" value="LD_SV2"/>
    <property type="match status" value="1"/>
</dbReference>
<sequence>GRLHFSSWRVFLLVCSLPSIVSVVGLAFLPESPRFLLEMGRDVEAMYVYQQIFKMNHSNKSGVDYQGNRSSALHKVEIVHWAISGKRDLNQTGLRVVSPRARKVLANLFISSFQFWSSFFQMMCPPFAKVTMIMLVIWLTTSFGFYGMSIWFPEYLRKLQSESYSSETAVEANHYIRNYIFNYSIENTNFESCVFHNVRFTGIVLNHVLFTNCSFINSSFSDVHSSRSFFRQCDFMRVRFVDTDFYDYRFDDCAFHNSTTFLNRDTGCAIDFDVNFRLSDVFVENLFAQLAIIPGNIISSCVIDRFGRVKTLGVSLFLSSASVLLVWASVTRSSVITFQAIFNFVSISAWNAVDVITTESYPATLRSTAYGFLSAASRLAALLGSLTFGHFISLNKSVPIITTSAVLLLGCLVSWRMPETKDVLM</sequence>
<dbReference type="InterPro" id="IPR055415">
    <property type="entry name" value="LD_SV2"/>
</dbReference>
<evidence type="ECO:0000256" key="3">
    <source>
        <dbReference type="ARBA" id="ARBA00022448"/>
    </source>
</evidence>
<evidence type="ECO:0000313" key="10">
    <source>
        <dbReference type="EnsemblMetazoa" id="ISCW014035-PA"/>
    </source>
</evidence>
<dbReference type="VEuPathDB" id="VectorBase:ISCP_034870"/>
<reference evidence="9 11" key="1">
    <citation type="submission" date="2008-03" db="EMBL/GenBank/DDBJ databases">
        <title>Annotation of Ixodes scapularis.</title>
        <authorList>
            <consortium name="Ixodes scapularis Genome Project Consortium"/>
            <person name="Caler E."/>
            <person name="Hannick L.I."/>
            <person name="Bidwell S."/>
            <person name="Joardar V."/>
            <person name="Thiagarajan M."/>
            <person name="Amedeo P."/>
            <person name="Galinsky K.J."/>
            <person name="Schobel S."/>
            <person name="Inman J."/>
            <person name="Hostetler J."/>
            <person name="Miller J."/>
            <person name="Hammond M."/>
            <person name="Megy K."/>
            <person name="Lawson D."/>
            <person name="Kodira C."/>
            <person name="Sutton G."/>
            <person name="Meyer J."/>
            <person name="Hill C.A."/>
            <person name="Birren B."/>
            <person name="Nene V."/>
            <person name="Collins F."/>
            <person name="Alarcon-Chaidez F."/>
            <person name="Wikel S."/>
            <person name="Strausberg R."/>
        </authorList>
    </citation>
    <scope>NUCLEOTIDE SEQUENCE [LARGE SCALE GENOMIC DNA]</scope>
    <source>
        <strain evidence="11">Wikel</strain>
        <strain evidence="9">Wikel colony</strain>
    </source>
</reference>
<dbReference type="PANTHER" id="PTHR23511">
    <property type="entry name" value="SYNAPTIC VESICLE GLYCOPROTEIN 2"/>
    <property type="match status" value="1"/>
</dbReference>
<dbReference type="InterPro" id="IPR005828">
    <property type="entry name" value="MFS_sugar_transport-like"/>
</dbReference>
<evidence type="ECO:0000256" key="2">
    <source>
        <dbReference type="ARBA" id="ARBA00008335"/>
    </source>
</evidence>
<dbReference type="InterPro" id="IPR036259">
    <property type="entry name" value="MFS_trans_sf"/>
</dbReference>
<dbReference type="Gene3D" id="1.20.1250.20">
    <property type="entry name" value="MFS general substrate transporter like domains"/>
    <property type="match status" value="2"/>
</dbReference>
<dbReference type="VEuPathDB" id="VectorBase:ISCI014035"/>
<dbReference type="SUPFAM" id="SSF103473">
    <property type="entry name" value="MFS general substrate transporter"/>
    <property type="match status" value="2"/>
</dbReference>
<dbReference type="EMBL" id="ABJB010838566">
    <property type="status" value="NOT_ANNOTATED_CDS"/>
    <property type="molecule type" value="Genomic_DNA"/>
</dbReference>
<organism>
    <name type="scientific">Ixodes scapularis</name>
    <name type="common">Black-legged tick</name>
    <name type="synonym">Deer tick</name>
    <dbReference type="NCBI Taxonomy" id="6945"/>
    <lineage>
        <taxon>Eukaryota</taxon>
        <taxon>Metazoa</taxon>
        <taxon>Ecdysozoa</taxon>
        <taxon>Arthropoda</taxon>
        <taxon>Chelicerata</taxon>
        <taxon>Arachnida</taxon>
        <taxon>Acari</taxon>
        <taxon>Parasitiformes</taxon>
        <taxon>Ixodida</taxon>
        <taxon>Ixodoidea</taxon>
        <taxon>Ixodidae</taxon>
        <taxon>Ixodinae</taxon>
        <taxon>Ixodes</taxon>
    </lineage>
</organism>
<dbReference type="PANTHER" id="PTHR23511:SF42">
    <property type="entry name" value="SYNAPTIC VESICLE GLYCOPROTEIN 2C-LIKE"/>
    <property type="match status" value="1"/>
</dbReference>
<feature type="transmembrane region" description="Helical" evidence="7">
    <location>
        <begin position="6"/>
        <end position="29"/>
    </location>
</feature>
<feature type="transmembrane region" description="Helical" evidence="7">
    <location>
        <begin position="336"/>
        <end position="357"/>
    </location>
</feature>
<keyword evidence="5 7" id="KW-1133">Transmembrane helix</keyword>
<evidence type="ECO:0000313" key="9">
    <source>
        <dbReference type="EMBL" id="EEC19661.1"/>
    </source>
</evidence>
<dbReference type="EMBL" id="ABJB010432289">
    <property type="status" value="NOT_ANNOTATED_CDS"/>
    <property type="molecule type" value="Genomic_DNA"/>
</dbReference>
<feature type="transmembrane region" description="Helical" evidence="7">
    <location>
        <begin position="312"/>
        <end position="330"/>
    </location>
</feature>
<reference evidence="10" key="2">
    <citation type="submission" date="2020-05" db="UniProtKB">
        <authorList>
            <consortium name="EnsemblMetazoa"/>
        </authorList>
    </citation>
    <scope>IDENTIFICATION</scope>
    <source>
        <strain evidence="10">wikel</strain>
    </source>
</reference>
<dbReference type="SUPFAM" id="SSF141571">
    <property type="entry name" value="Pentapeptide repeat-like"/>
    <property type="match status" value="1"/>
</dbReference>
<keyword evidence="6 7" id="KW-0472">Membrane</keyword>
<dbReference type="Proteomes" id="UP000001555">
    <property type="component" value="Unassembled WGS sequence"/>
</dbReference>
<dbReference type="GO" id="GO:0016020">
    <property type="term" value="C:membrane"/>
    <property type="evidence" value="ECO:0007669"/>
    <property type="project" value="UniProtKB-SubCell"/>
</dbReference>
<evidence type="ECO:0000256" key="5">
    <source>
        <dbReference type="ARBA" id="ARBA00022989"/>
    </source>
</evidence>
<feature type="transmembrane region" description="Helical" evidence="7">
    <location>
        <begin position="132"/>
        <end position="152"/>
    </location>
</feature>
<dbReference type="PaxDb" id="6945-B7QLD9"/>
<evidence type="ECO:0000256" key="1">
    <source>
        <dbReference type="ARBA" id="ARBA00004141"/>
    </source>
</evidence>
<feature type="non-terminal residue" evidence="9">
    <location>
        <position position="1"/>
    </location>
</feature>
<dbReference type="EMBL" id="DS964919">
    <property type="protein sequence ID" value="EEC19661.1"/>
    <property type="molecule type" value="Genomic_DNA"/>
</dbReference>
<evidence type="ECO:0000256" key="7">
    <source>
        <dbReference type="SAM" id="Phobius"/>
    </source>
</evidence>
<dbReference type="OrthoDB" id="6482992at2759"/>
<dbReference type="EMBL" id="ABJB010932352">
    <property type="status" value="NOT_ANNOTATED_CDS"/>
    <property type="molecule type" value="Genomic_DNA"/>
</dbReference>
<dbReference type="GO" id="GO:0022857">
    <property type="term" value="F:transmembrane transporter activity"/>
    <property type="evidence" value="ECO:0007669"/>
    <property type="project" value="InterPro"/>
</dbReference>
<comment type="similarity">
    <text evidence="2">Belongs to the major facilitator superfamily.</text>
</comment>
<evidence type="ECO:0000313" key="11">
    <source>
        <dbReference type="Proteomes" id="UP000001555"/>
    </source>
</evidence>